<dbReference type="InterPro" id="IPR000719">
    <property type="entry name" value="Prot_kinase_dom"/>
</dbReference>
<evidence type="ECO:0000259" key="1">
    <source>
        <dbReference type="PROSITE" id="PS50011"/>
    </source>
</evidence>
<sequence>MTYVYDFNRIPQPLAKTIKSGGEGTVSGLVNLPHLVVKTYHRELKDQMGFRGDKLDAQIKFYHKHKAALDALPVAWPRLGIYDRDRKKIGYVMAKCEGLPLSIFRNPRLVNKYFPDLTRTELIGYILNLLDTASNLHLLGVYMGDINPDNFLIDPATGVVNFIDCDSYQLMYQGKHYPCTVGQASMLPREHINRNLAGVVRTEQSDTFSLMVVSFMMLMTGRHPYDHVDGSTTVDNILGGHFPYGQPIAPGEEGAVPPGNWYIWWDQLPYRLKGVFMKTFGATHPDDRDSITLLKEQLEYYRQVLIDGDKGYSNELWPQERRVRQY</sequence>
<accession>A0A0B9G7J4</accession>
<dbReference type="Gene3D" id="1.10.510.10">
    <property type="entry name" value="Transferase(Phosphotransferase) domain 1"/>
    <property type="match status" value="1"/>
</dbReference>
<dbReference type="GO" id="GO:0005524">
    <property type="term" value="F:ATP binding"/>
    <property type="evidence" value="ECO:0007669"/>
    <property type="project" value="InterPro"/>
</dbReference>
<protein>
    <recommendedName>
        <fullName evidence="1">Protein kinase domain-containing protein</fullName>
    </recommendedName>
</protein>
<dbReference type="InterPro" id="IPR011009">
    <property type="entry name" value="Kinase-like_dom_sf"/>
</dbReference>
<name>A0A0B9G7J4_9GAMM</name>
<dbReference type="GO" id="GO:0004672">
    <property type="term" value="F:protein kinase activity"/>
    <property type="evidence" value="ECO:0007669"/>
    <property type="project" value="InterPro"/>
</dbReference>
<comment type="caution">
    <text evidence="2">The sequence shown here is derived from an EMBL/GenBank/DDBJ whole genome shotgun (WGS) entry which is preliminary data.</text>
</comment>
<feature type="domain" description="Protein kinase" evidence="1">
    <location>
        <begin position="12"/>
        <end position="301"/>
    </location>
</feature>
<organism evidence="2 3">
    <name type="scientific">Photobacterium gaetbulicola</name>
    <dbReference type="NCBI Taxonomy" id="1295392"/>
    <lineage>
        <taxon>Bacteria</taxon>
        <taxon>Pseudomonadati</taxon>
        <taxon>Pseudomonadota</taxon>
        <taxon>Gammaproteobacteria</taxon>
        <taxon>Vibrionales</taxon>
        <taxon>Vibrionaceae</taxon>
        <taxon>Photobacterium</taxon>
    </lineage>
</organism>
<proteinExistence type="predicted"/>
<dbReference type="AlphaFoldDB" id="A0A0B9G7J4"/>
<dbReference type="SUPFAM" id="SSF56112">
    <property type="entry name" value="Protein kinase-like (PK-like)"/>
    <property type="match status" value="1"/>
</dbReference>
<gene>
    <name evidence="2" type="ORF">RJ45_05645</name>
</gene>
<dbReference type="EMBL" id="JWLZ01000065">
    <property type="protein sequence ID" value="KHT64574.1"/>
    <property type="molecule type" value="Genomic_DNA"/>
</dbReference>
<dbReference type="RefSeq" id="WP_039459429.1">
    <property type="nucleotide sequence ID" value="NZ_JWLZ01000065.1"/>
</dbReference>
<dbReference type="PROSITE" id="PS50011">
    <property type="entry name" value="PROTEIN_KINASE_DOM"/>
    <property type="match status" value="1"/>
</dbReference>
<evidence type="ECO:0000313" key="2">
    <source>
        <dbReference type="EMBL" id="KHT64574.1"/>
    </source>
</evidence>
<dbReference type="Proteomes" id="UP000031278">
    <property type="component" value="Unassembled WGS sequence"/>
</dbReference>
<reference evidence="2 3" key="1">
    <citation type="submission" date="2014-12" db="EMBL/GenBank/DDBJ databases">
        <title>Genome sequencing of Photobacterium gaetbulicola AD005a.</title>
        <authorList>
            <person name="Adrian T.G.S."/>
            <person name="Chan K.G."/>
        </authorList>
    </citation>
    <scope>NUCLEOTIDE SEQUENCE [LARGE SCALE GENOMIC DNA]</scope>
    <source>
        <strain evidence="2 3">AD005a</strain>
    </source>
</reference>
<evidence type="ECO:0000313" key="3">
    <source>
        <dbReference type="Proteomes" id="UP000031278"/>
    </source>
</evidence>